<evidence type="ECO:0000259" key="8">
    <source>
        <dbReference type="PROSITE" id="PS51371"/>
    </source>
</evidence>
<dbReference type="EC" id="5.3.1.13" evidence="10"/>
<evidence type="ECO:0000256" key="4">
    <source>
        <dbReference type="PIRNR" id="PIRNR004692"/>
    </source>
</evidence>
<dbReference type="AlphaFoldDB" id="A0AAE4AQL9"/>
<dbReference type="InterPro" id="IPR046342">
    <property type="entry name" value="CBS_dom_sf"/>
</dbReference>
<dbReference type="NCBIfam" id="TIGR00393">
    <property type="entry name" value="kpsF"/>
    <property type="match status" value="1"/>
</dbReference>
<evidence type="ECO:0000256" key="1">
    <source>
        <dbReference type="ARBA" id="ARBA00008165"/>
    </source>
</evidence>
<dbReference type="PANTHER" id="PTHR42745:SF1">
    <property type="entry name" value="ARABINOSE 5-PHOSPHATE ISOMERASE KDSD"/>
    <property type="match status" value="1"/>
</dbReference>
<gene>
    <name evidence="10" type="ORF">J3R75_003823</name>
</gene>
<dbReference type="InterPro" id="IPR050986">
    <property type="entry name" value="GutQ/KpsF_isomerases"/>
</dbReference>
<protein>
    <submittedName>
        <fullName evidence="10">Arabinose-5-phosphate isomerase</fullName>
        <ecNumber evidence="10">5.3.1.13</ecNumber>
    </submittedName>
</protein>
<evidence type="ECO:0000256" key="5">
    <source>
        <dbReference type="PIRSR" id="PIRSR004692-2"/>
    </source>
</evidence>
<feature type="domain" description="CBS" evidence="8">
    <location>
        <begin position="280"/>
        <end position="332"/>
    </location>
</feature>
<accession>A0AAE4AQL9</accession>
<reference evidence="10" key="1">
    <citation type="submission" date="2023-07" db="EMBL/GenBank/DDBJ databases">
        <title>Genomic Encyclopedia of Type Strains, Phase IV (KMG-IV): sequencing the most valuable type-strain genomes for metagenomic binning, comparative biology and taxonomic classification.</title>
        <authorList>
            <person name="Goeker M."/>
        </authorList>
    </citation>
    <scope>NUCLEOTIDE SEQUENCE</scope>
    <source>
        <strain evidence="10">DSM 24202</strain>
    </source>
</reference>
<evidence type="ECO:0000256" key="7">
    <source>
        <dbReference type="PROSITE-ProRule" id="PRU00703"/>
    </source>
</evidence>
<keyword evidence="11" id="KW-1185">Reference proteome</keyword>
<feature type="binding site" evidence="5">
    <location>
        <position position="85"/>
    </location>
    <ligand>
        <name>Zn(2+)</name>
        <dbReference type="ChEBI" id="CHEBI:29105"/>
    </ligand>
</feature>
<dbReference type="InterPro" id="IPR004800">
    <property type="entry name" value="KdsD/KpsF-type"/>
</dbReference>
<dbReference type="RefSeq" id="WP_307264919.1">
    <property type="nucleotide sequence ID" value="NZ_JAUSVL010000001.1"/>
</dbReference>
<feature type="site" description="Catalytically relevant" evidence="6">
    <location>
        <position position="114"/>
    </location>
</feature>
<keyword evidence="10" id="KW-0413">Isomerase</keyword>
<dbReference type="InterPro" id="IPR000644">
    <property type="entry name" value="CBS_dom"/>
</dbReference>
<keyword evidence="5" id="KW-0479">Metal-binding</keyword>
<sequence>MNLNPKPDTQKILQRATDVLDIEINGLTAIRDGLGQPFVDLVHRCLEILGAGGKIVLSGIGKSGHISQKIAATLASTGSRAVFMHPVEAMHGDLGIISPLDILLAVSYSGETDELLAVLPAVKRLGVDIIAITATGDSRLGNVADMVVPMPVPREACPFNLAPTTTTTALAALGDALAMVLLDCRRFGINDYAKLHPAGAIGRSISLTVRDLMRSGQQAPRVTPGTSVRDALLAMTNARCGAVAIVDADDVVLGIFTDGDFRRQITRNAAVLEAAIESVMTPKPITISVNALAVEIMKLLEKRKIDDIIAVDEQGRLAGLVDIQDLPKFKVM</sequence>
<organism evidence="10 11">
    <name type="scientific">Oligosphaera ethanolica</name>
    <dbReference type="NCBI Taxonomy" id="760260"/>
    <lineage>
        <taxon>Bacteria</taxon>
        <taxon>Pseudomonadati</taxon>
        <taxon>Lentisphaerota</taxon>
        <taxon>Oligosphaeria</taxon>
        <taxon>Oligosphaerales</taxon>
        <taxon>Oligosphaeraceae</taxon>
        <taxon>Oligosphaera</taxon>
    </lineage>
</organism>
<dbReference type="InterPro" id="IPR046348">
    <property type="entry name" value="SIS_dom_sf"/>
</dbReference>
<dbReference type="GO" id="GO:1901135">
    <property type="term" value="P:carbohydrate derivative metabolic process"/>
    <property type="evidence" value="ECO:0007669"/>
    <property type="project" value="InterPro"/>
</dbReference>
<evidence type="ECO:0000313" key="10">
    <source>
        <dbReference type="EMBL" id="MDQ0291716.1"/>
    </source>
</evidence>
<dbReference type="FunFam" id="3.40.50.10490:FF:000011">
    <property type="entry name" value="Arabinose 5-phosphate isomerase"/>
    <property type="match status" value="1"/>
</dbReference>
<feature type="domain" description="CBS" evidence="8">
    <location>
        <begin position="213"/>
        <end position="271"/>
    </location>
</feature>
<dbReference type="Pfam" id="PF00571">
    <property type="entry name" value="CBS"/>
    <property type="match status" value="2"/>
</dbReference>
<dbReference type="EMBL" id="JAUSVL010000001">
    <property type="protein sequence ID" value="MDQ0291716.1"/>
    <property type="molecule type" value="Genomic_DNA"/>
</dbReference>
<dbReference type="InterPro" id="IPR001347">
    <property type="entry name" value="SIS_dom"/>
</dbReference>
<dbReference type="GO" id="GO:0097367">
    <property type="term" value="F:carbohydrate derivative binding"/>
    <property type="evidence" value="ECO:0007669"/>
    <property type="project" value="InterPro"/>
</dbReference>
<dbReference type="SMART" id="SM00116">
    <property type="entry name" value="CBS"/>
    <property type="match status" value="2"/>
</dbReference>
<feature type="site" description="Catalytically relevant" evidence="6">
    <location>
        <position position="196"/>
    </location>
</feature>
<dbReference type="Gene3D" id="3.40.50.10490">
    <property type="entry name" value="Glucose-6-phosphate isomerase like protein, domain 1"/>
    <property type="match status" value="1"/>
</dbReference>
<dbReference type="SUPFAM" id="SSF53697">
    <property type="entry name" value="SIS domain"/>
    <property type="match status" value="1"/>
</dbReference>
<feature type="domain" description="SIS" evidence="9">
    <location>
        <begin position="45"/>
        <end position="187"/>
    </location>
</feature>
<feature type="site" description="Catalytically relevant" evidence="6">
    <location>
        <position position="155"/>
    </location>
</feature>
<dbReference type="CDD" id="cd05014">
    <property type="entry name" value="SIS_Kpsf"/>
    <property type="match status" value="1"/>
</dbReference>
<dbReference type="Proteomes" id="UP001238163">
    <property type="component" value="Unassembled WGS sequence"/>
</dbReference>
<dbReference type="Pfam" id="PF01380">
    <property type="entry name" value="SIS"/>
    <property type="match status" value="1"/>
</dbReference>
<dbReference type="PANTHER" id="PTHR42745">
    <property type="match status" value="1"/>
</dbReference>
<dbReference type="Gene3D" id="3.10.580.10">
    <property type="entry name" value="CBS-domain"/>
    <property type="match status" value="1"/>
</dbReference>
<keyword evidence="2" id="KW-0677">Repeat</keyword>
<evidence type="ECO:0000259" key="9">
    <source>
        <dbReference type="PROSITE" id="PS51464"/>
    </source>
</evidence>
<dbReference type="GO" id="GO:0005975">
    <property type="term" value="P:carbohydrate metabolic process"/>
    <property type="evidence" value="ECO:0007669"/>
    <property type="project" value="InterPro"/>
</dbReference>
<keyword evidence="5" id="KW-0862">Zinc</keyword>
<evidence type="ECO:0000313" key="11">
    <source>
        <dbReference type="Proteomes" id="UP001238163"/>
    </source>
</evidence>
<proteinExistence type="inferred from homology"/>
<dbReference type="GO" id="GO:0046872">
    <property type="term" value="F:metal ion binding"/>
    <property type="evidence" value="ECO:0007669"/>
    <property type="project" value="UniProtKB-KW"/>
</dbReference>
<feature type="site" description="Catalytically relevant" evidence="6">
    <location>
        <position position="62"/>
    </location>
</feature>
<dbReference type="PROSITE" id="PS51464">
    <property type="entry name" value="SIS"/>
    <property type="match status" value="1"/>
</dbReference>
<evidence type="ECO:0000256" key="3">
    <source>
        <dbReference type="ARBA" id="ARBA00023122"/>
    </source>
</evidence>
<comment type="caution">
    <text evidence="10">The sequence shown here is derived from an EMBL/GenBank/DDBJ whole genome shotgun (WGS) entry which is preliminary data.</text>
</comment>
<evidence type="ECO:0000256" key="6">
    <source>
        <dbReference type="PIRSR" id="PIRSR004692-3"/>
    </source>
</evidence>
<comment type="similarity">
    <text evidence="1 4">Belongs to the SIS family. GutQ/KpsF subfamily.</text>
</comment>
<evidence type="ECO:0000256" key="2">
    <source>
        <dbReference type="ARBA" id="ARBA00022737"/>
    </source>
</evidence>
<dbReference type="PROSITE" id="PS51371">
    <property type="entry name" value="CBS"/>
    <property type="match status" value="2"/>
</dbReference>
<dbReference type="PIRSF" id="PIRSF004692">
    <property type="entry name" value="KdsD_KpsF"/>
    <property type="match status" value="1"/>
</dbReference>
<dbReference type="GO" id="GO:0019146">
    <property type="term" value="F:arabinose-5-phosphate isomerase activity"/>
    <property type="evidence" value="ECO:0007669"/>
    <property type="project" value="UniProtKB-EC"/>
</dbReference>
<dbReference type="InterPro" id="IPR035474">
    <property type="entry name" value="SIS_Kpsf"/>
</dbReference>
<dbReference type="CDD" id="cd04604">
    <property type="entry name" value="CBS_pair_SIS_assoc"/>
    <property type="match status" value="1"/>
</dbReference>
<name>A0AAE4AQL9_9BACT</name>
<keyword evidence="3 7" id="KW-0129">CBS domain</keyword>